<proteinExistence type="inferred from homology"/>
<dbReference type="GO" id="GO:0005737">
    <property type="term" value="C:cytoplasm"/>
    <property type="evidence" value="ECO:0007669"/>
    <property type="project" value="TreeGrafter"/>
</dbReference>
<comment type="caution">
    <text evidence="6">The sequence shown here is derived from an EMBL/GenBank/DDBJ whole genome shotgun (WGS) entry which is preliminary data.</text>
</comment>
<accession>A0A2M6YSH8</accession>
<evidence type="ECO:0000313" key="7">
    <source>
        <dbReference type="Proteomes" id="UP000230184"/>
    </source>
</evidence>
<dbReference type="PANTHER" id="PTHR11525:SF0">
    <property type="entry name" value="FARNESYL PYROPHOSPHATE SYNTHASE"/>
    <property type="match status" value="1"/>
</dbReference>
<dbReference type="Pfam" id="PF00348">
    <property type="entry name" value="polyprenyl_synt"/>
    <property type="match status" value="1"/>
</dbReference>
<dbReference type="InterPro" id="IPR033749">
    <property type="entry name" value="Polyprenyl_synt_CS"/>
</dbReference>
<dbReference type="SUPFAM" id="SSF48576">
    <property type="entry name" value="Terpenoid synthases"/>
    <property type="match status" value="1"/>
</dbReference>
<sequence>MKILDNFKKQFDQGINIYLDEKIKLAEKIDEKGSDLLKIIKEFINNGGKRLRPSIFYYALLSYSSQNPGKILKLSFIFELFHSFALIHDDIIDNSDLRRGEPTVHKKYNISIAILAGDLALMLVDEIFYQEIIERKIIDLYNEFKQELLIGEYLDTIKIDDISKIMELKTARYTFVKPALIALNLAKVNQIEINKWGEVLREVGILFQIKDDYDGIFGDEKKIGKLTDTDIIDGKNTLIIKKFLERSNEQEKKRFYSFFGKLKLKEEDLIWFKKTLIKYKIDDEIKNKIANESIKIENKLNLYFPDKLLTKLMKEIFIKIKDFKI</sequence>
<dbReference type="GO" id="GO:0046872">
    <property type="term" value="F:metal ion binding"/>
    <property type="evidence" value="ECO:0007669"/>
    <property type="project" value="UniProtKB-KW"/>
</dbReference>
<name>A0A2M6YSH8_9BACT</name>
<dbReference type="GO" id="GO:0004337">
    <property type="term" value="F:(2E,6E)-farnesyl diphosphate synthase activity"/>
    <property type="evidence" value="ECO:0007669"/>
    <property type="project" value="TreeGrafter"/>
</dbReference>
<dbReference type="InterPro" id="IPR000092">
    <property type="entry name" value="Polyprenyl_synt"/>
</dbReference>
<organism evidence="6 7">
    <name type="scientific">Candidatus Roizmanbacteria bacterium CG07_land_8_20_14_0_80_34_15</name>
    <dbReference type="NCBI Taxonomy" id="1974849"/>
    <lineage>
        <taxon>Bacteria</taxon>
        <taxon>Candidatus Roizmaniibacteriota</taxon>
    </lineage>
</organism>
<dbReference type="PANTHER" id="PTHR11525">
    <property type="entry name" value="FARNESYL-PYROPHOSPHATE SYNTHETASE"/>
    <property type="match status" value="1"/>
</dbReference>
<dbReference type="GO" id="GO:0004161">
    <property type="term" value="F:dimethylallyltranstransferase activity"/>
    <property type="evidence" value="ECO:0007669"/>
    <property type="project" value="TreeGrafter"/>
</dbReference>
<dbReference type="EMBL" id="PEWY01000177">
    <property type="protein sequence ID" value="PIU36395.1"/>
    <property type="molecule type" value="Genomic_DNA"/>
</dbReference>
<dbReference type="InterPro" id="IPR039702">
    <property type="entry name" value="FPS1-like"/>
</dbReference>
<dbReference type="GO" id="GO:0045337">
    <property type="term" value="P:farnesyl diphosphate biosynthetic process"/>
    <property type="evidence" value="ECO:0007669"/>
    <property type="project" value="TreeGrafter"/>
</dbReference>
<dbReference type="InterPro" id="IPR008949">
    <property type="entry name" value="Isoprenoid_synthase_dom_sf"/>
</dbReference>
<dbReference type="CDD" id="cd00685">
    <property type="entry name" value="Trans_IPPS_HT"/>
    <property type="match status" value="1"/>
</dbReference>
<keyword evidence="2 5" id="KW-0808">Transferase</keyword>
<dbReference type="PROSITE" id="PS00723">
    <property type="entry name" value="POLYPRENYL_SYNTHASE_1"/>
    <property type="match status" value="1"/>
</dbReference>
<evidence type="ECO:0000256" key="1">
    <source>
        <dbReference type="ARBA" id="ARBA00001946"/>
    </source>
</evidence>
<keyword evidence="4" id="KW-0460">Magnesium</keyword>
<gene>
    <name evidence="6" type="ORF">COT02_06195</name>
</gene>
<evidence type="ECO:0008006" key="8">
    <source>
        <dbReference type="Google" id="ProtNLM"/>
    </source>
</evidence>
<evidence type="ECO:0000256" key="2">
    <source>
        <dbReference type="ARBA" id="ARBA00022679"/>
    </source>
</evidence>
<dbReference type="Gene3D" id="1.10.600.10">
    <property type="entry name" value="Farnesyl Diphosphate Synthase"/>
    <property type="match status" value="1"/>
</dbReference>
<reference evidence="7" key="1">
    <citation type="submission" date="2017-09" db="EMBL/GenBank/DDBJ databases">
        <title>Depth-based differentiation of microbial function through sediment-hosted aquifers and enrichment of novel symbionts in the deep terrestrial subsurface.</title>
        <authorList>
            <person name="Probst A.J."/>
            <person name="Ladd B."/>
            <person name="Jarett J.K."/>
            <person name="Geller-Mcgrath D.E."/>
            <person name="Sieber C.M.K."/>
            <person name="Emerson J.B."/>
            <person name="Anantharaman K."/>
            <person name="Thomas B.C."/>
            <person name="Malmstrom R."/>
            <person name="Stieglmeier M."/>
            <person name="Klingl A."/>
            <person name="Woyke T."/>
            <person name="Ryan C.M."/>
            <person name="Banfield J.F."/>
        </authorList>
    </citation>
    <scope>NUCLEOTIDE SEQUENCE [LARGE SCALE GENOMIC DNA]</scope>
</reference>
<comment type="cofactor">
    <cofactor evidence="1">
        <name>Mg(2+)</name>
        <dbReference type="ChEBI" id="CHEBI:18420"/>
    </cofactor>
</comment>
<evidence type="ECO:0000256" key="5">
    <source>
        <dbReference type="RuleBase" id="RU004466"/>
    </source>
</evidence>
<dbReference type="PROSITE" id="PS00444">
    <property type="entry name" value="POLYPRENYL_SYNTHASE_2"/>
    <property type="match status" value="1"/>
</dbReference>
<comment type="similarity">
    <text evidence="5">Belongs to the FPP/GGPP synthase family.</text>
</comment>
<evidence type="ECO:0000256" key="3">
    <source>
        <dbReference type="ARBA" id="ARBA00022723"/>
    </source>
</evidence>
<dbReference type="Proteomes" id="UP000230184">
    <property type="component" value="Unassembled WGS sequence"/>
</dbReference>
<evidence type="ECO:0000313" key="6">
    <source>
        <dbReference type="EMBL" id="PIU36395.1"/>
    </source>
</evidence>
<evidence type="ECO:0000256" key="4">
    <source>
        <dbReference type="ARBA" id="ARBA00022842"/>
    </source>
</evidence>
<dbReference type="SFLD" id="SFLDS00005">
    <property type="entry name" value="Isoprenoid_Synthase_Type_I"/>
    <property type="match status" value="1"/>
</dbReference>
<protein>
    <recommendedName>
        <fullName evidence="8">Polyprenyl synthetase family protein</fullName>
    </recommendedName>
</protein>
<keyword evidence="3" id="KW-0479">Metal-binding</keyword>
<dbReference type="AlphaFoldDB" id="A0A2M6YSH8"/>